<dbReference type="Pfam" id="PF02775">
    <property type="entry name" value="TPP_enzyme_C"/>
    <property type="match status" value="1"/>
</dbReference>
<feature type="domain" description="Thiamine pyrophosphate enzyme central" evidence="4">
    <location>
        <begin position="190"/>
        <end position="314"/>
    </location>
</feature>
<accession>A0ABY7B2U2</accession>
<gene>
    <name evidence="7" type="primary">mdlC</name>
    <name evidence="7" type="ORF">ORV05_00125</name>
</gene>
<feature type="domain" description="Thiamine pyrophosphate enzyme N-terminal TPP-binding" evidence="6">
    <location>
        <begin position="5"/>
        <end position="108"/>
    </location>
</feature>
<dbReference type="NCBIfam" id="NF005485">
    <property type="entry name" value="PRK07092.1"/>
    <property type="match status" value="1"/>
</dbReference>
<dbReference type="InterPro" id="IPR012000">
    <property type="entry name" value="Thiamin_PyroP_enz_cen_dom"/>
</dbReference>
<dbReference type="InterPro" id="IPR012001">
    <property type="entry name" value="Thiamin_PyroP_enz_TPP-bd_dom"/>
</dbReference>
<dbReference type="InterPro" id="IPR011766">
    <property type="entry name" value="TPP_enzyme_TPP-bd"/>
</dbReference>
<comment type="similarity">
    <text evidence="1 3">Belongs to the TPP enzyme family.</text>
</comment>
<dbReference type="InterPro" id="IPR029035">
    <property type="entry name" value="DHS-like_NAD/FAD-binding_dom"/>
</dbReference>
<dbReference type="CDD" id="cd07035">
    <property type="entry name" value="TPP_PYR_POX_like"/>
    <property type="match status" value="1"/>
</dbReference>
<dbReference type="RefSeq" id="WP_268756402.1">
    <property type="nucleotide sequence ID" value="NZ_CP113836.1"/>
</dbReference>
<evidence type="ECO:0000256" key="3">
    <source>
        <dbReference type="RuleBase" id="RU362132"/>
    </source>
</evidence>
<dbReference type="Gene3D" id="3.40.50.970">
    <property type="match status" value="2"/>
</dbReference>
<keyword evidence="7" id="KW-0456">Lyase</keyword>
<dbReference type="Proteomes" id="UP001163203">
    <property type="component" value="Chromosome"/>
</dbReference>
<dbReference type="Gene3D" id="3.40.50.1220">
    <property type="entry name" value="TPP-binding domain"/>
    <property type="match status" value="1"/>
</dbReference>
<dbReference type="PANTHER" id="PTHR18968:SF133">
    <property type="entry name" value="BENZOYLFORMATE DECARBOXYLASE"/>
    <property type="match status" value="1"/>
</dbReference>
<name>A0ABY7B2U2_9PSEU</name>
<evidence type="ECO:0000259" key="4">
    <source>
        <dbReference type="Pfam" id="PF00205"/>
    </source>
</evidence>
<keyword evidence="8" id="KW-1185">Reference proteome</keyword>
<dbReference type="EMBL" id="CP113836">
    <property type="protein sequence ID" value="WAL66267.1"/>
    <property type="molecule type" value="Genomic_DNA"/>
</dbReference>
<proteinExistence type="inferred from homology"/>
<sequence length="531" mass="55651">MAVTTVRDAVRALMREWGLTTVFGNPGSTELGFLTGWPDEFRYVLGLQESTVVAMADAYAQLTGEAAVVSLHSAGGLGHGLGSLVTAFHNRAPLVVLAGQQARELLPGDPFLGALDAAEFPRPYVKWSNQPARAEDVPAAFARAYRMATQPPRGPVFLSVPADDWDRPAALLPTPPRVPGFAADDEALAGLVAALAASRRPALVVGAPVDADDAVPDAVALAERLRAAVWAAPFSGRSSFPEDHALFAGFLAPNRAAVATALAPYDLVVVLGAPAFTYHVVSDEGPALPPLHVVSDDPQVLARTTAPGVLTTLRAAIRRLTGLVPEATRPAPEPQTRAPRLPEPAEGLSGAFVYQTLADLLPENALVVEEAPTHRQDMQRHLPIRAHGRGYLTMASGVLGYGLPAAVGAALAEPSRRVAAVLGDGSSMYGIQALWTAVRERAAVTFVVLDNGEYAAVRRHARRGGAEKVPGTELGDLDFAALAQGMGVTGRHVRTAPQLRDALRTALAGDTPTVLHVHLAVTGRENAAGGR</sequence>
<dbReference type="GO" id="GO:0050695">
    <property type="term" value="F:benzoylformate decarboxylase activity"/>
    <property type="evidence" value="ECO:0007669"/>
    <property type="project" value="UniProtKB-EC"/>
</dbReference>
<dbReference type="EC" id="4.1.1.7" evidence="7"/>
<evidence type="ECO:0000256" key="1">
    <source>
        <dbReference type="ARBA" id="ARBA00007812"/>
    </source>
</evidence>
<dbReference type="SUPFAM" id="SSF52467">
    <property type="entry name" value="DHS-like NAD/FAD-binding domain"/>
    <property type="match status" value="1"/>
</dbReference>
<dbReference type="InterPro" id="IPR045229">
    <property type="entry name" value="TPP_enz"/>
</dbReference>
<evidence type="ECO:0000256" key="2">
    <source>
        <dbReference type="ARBA" id="ARBA00023052"/>
    </source>
</evidence>
<dbReference type="Pfam" id="PF00205">
    <property type="entry name" value="TPP_enzyme_M"/>
    <property type="match status" value="1"/>
</dbReference>
<evidence type="ECO:0000259" key="5">
    <source>
        <dbReference type="Pfam" id="PF02775"/>
    </source>
</evidence>
<dbReference type="InterPro" id="IPR029061">
    <property type="entry name" value="THDP-binding"/>
</dbReference>
<dbReference type="SUPFAM" id="SSF52518">
    <property type="entry name" value="Thiamin diphosphate-binding fold (THDP-binding)"/>
    <property type="match status" value="2"/>
</dbReference>
<evidence type="ECO:0000313" key="7">
    <source>
        <dbReference type="EMBL" id="WAL66267.1"/>
    </source>
</evidence>
<reference evidence="7" key="1">
    <citation type="submission" date="2022-11" db="EMBL/GenBank/DDBJ databases">
        <authorList>
            <person name="Mo P."/>
        </authorList>
    </citation>
    <scope>NUCLEOTIDE SEQUENCE</scope>
    <source>
        <strain evidence="7">HUAS 11-8</strain>
    </source>
</reference>
<keyword evidence="2 3" id="KW-0786">Thiamine pyrophosphate</keyword>
<dbReference type="Pfam" id="PF02776">
    <property type="entry name" value="TPP_enzyme_N"/>
    <property type="match status" value="1"/>
</dbReference>
<dbReference type="PANTHER" id="PTHR18968">
    <property type="entry name" value="THIAMINE PYROPHOSPHATE ENZYMES"/>
    <property type="match status" value="1"/>
</dbReference>
<organism evidence="7 8">
    <name type="scientific">Amycolatopsis cynarae</name>
    <dbReference type="NCBI Taxonomy" id="2995223"/>
    <lineage>
        <taxon>Bacteria</taxon>
        <taxon>Bacillati</taxon>
        <taxon>Actinomycetota</taxon>
        <taxon>Actinomycetes</taxon>
        <taxon>Pseudonocardiales</taxon>
        <taxon>Pseudonocardiaceae</taxon>
        <taxon>Amycolatopsis</taxon>
    </lineage>
</organism>
<evidence type="ECO:0000259" key="6">
    <source>
        <dbReference type="Pfam" id="PF02776"/>
    </source>
</evidence>
<feature type="domain" description="Thiamine pyrophosphate enzyme TPP-binding" evidence="5">
    <location>
        <begin position="374"/>
        <end position="517"/>
    </location>
</feature>
<evidence type="ECO:0000313" key="8">
    <source>
        <dbReference type="Proteomes" id="UP001163203"/>
    </source>
</evidence>
<protein>
    <submittedName>
        <fullName evidence="7">Benzoylformate decarboxylase</fullName>
        <ecNumber evidence="7">4.1.1.7</ecNumber>
    </submittedName>
</protein>
<dbReference type="CDD" id="cd02002">
    <property type="entry name" value="TPP_BFDC"/>
    <property type="match status" value="1"/>
</dbReference>